<accession>A0A2P2JTV5</accession>
<evidence type="ECO:0000313" key="1">
    <source>
        <dbReference type="EMBL" id="MBW96893.1"/>
    </source>
</evidence>
<dbReference type="AlphaFoldDB" id="A0A2P2JTV5"/>
<proteinExistence type="predicted"/>
<protein>
    <submittedName>
        <fullName evidence="1">GRIP and coiled-coil domain-containing protein</fullName>
    </submittedName>
</protein>
<dbReference type="EMBL" id="GGEC01016410">
    <property type="protein sequence ID" value="MBW96893.1"/>
    <property type="molecule type" value="Transcribed_RNA"/>
</dbReference>
<name>A0A2P2JTV5_RHIMU</name>
<sequence length="48" mass="5606">MPRMTLKLNSWKATNEFAQLHRCGILLCEMYVWCSYNKGLSGLLLHSF</sequence>
<organism evidence="1">
    <name type="scientific">Rhizophora mucronata</name>
    <name type="common">Asiatic mangrove</name>
    <dbReference type="NCBI Taxonomy" id="61149"/>
    <lineage>
        <taxon>Eukaryota</taxon>
        <taxon>Viridiplantae</taxon>
        <taxon>Streptophyta</taxon>
        <taxon>Embryophyta</taxon>
        <taxon>Tracheophyta</taxon>
        <taxon>Spermatophyta</taxon>
        <taxon>Magnoliopsida</taxon>
        <taxon>eudicotyledons</taxon>
        <taxon>Gunneridae</taxon>
        <taxon>Pentapetalae</taxon>
        <taxon>rosids</taxon>
        <taxon>fabids</taxon>
        <taxon>Malpighiales</taxon>
        <taxon>Rhizophoraceae</taxon>
        <taxon>Rhizophora</taxon>
    </lineage>
</organism>
<reference evidence="1" key="1">
    <citation type="submission" date="2018-02" db="EMBL/GenBank/DDBJ databases">
        <title>Rhizophora mucronata_Transcriptome.</title>
        <authorList>
            <person name="Meera S.P."/>
            <person name="Sreeshan A."/>
            <person name="Augustine A."/>
        </authorList>
    </citation>
    <scope>NUCLEOTIDE SEQUENCE</scope>
    <source>
        <tissue evidence="1">Leaf</tissue>
    </source>
</reference>